<dbReference type="RefSeq" id="WP_268751759.1">
    <property type="nucleotide sequence ID" value="NZ_JAPRFQ010000001.1"/>
</dbReference>
<comment type="caution">
    <text evidence="3">The sequence shown here is derived from an EMBL/GenBank/DDBJ whole genome shotgun (WGS) entry which is preliminary data.</text>
</comment>
<dbReference type="InterPro" id="IPR012338">
    <property type="entry name" value="Beta-lactam/transpept-like"/>
</dbReference>
<evidence type="ECO:0000256" key="1">
    <source>
        <dbReference type="SAM" id="MobiDB-lite"/>
    </source>
</evidence>
<dbReference type="InterPro" id="IPR000871">
    <property type="entry name" value="Beta-lactam_class-A"/>
</dbReference>
<organism evidence="3 4">
    <name type="scientific">Aerococcus kribbianus</name>
    <dbReference type="NCBI Taxonomy" id="2999064"/>
    <lineage>
        <taxon>Bacteria</taxon>
        <taxon>Bacillati</taxon>
        <taxon>Bacillota</taxon>
        <taxon>Bacilli</taxon>
        <taxon>Lactobacillales</taxon>
        <taxon>Aerococcaceae</taxon>
        <taxon>Aerococcus</taxon>
    </lineage>
</organism>
<dbReference type="Pfam" id="PF13354">
    <property type="entry name" value="Beta-lactamase2"/>
    <property type="match status" value="1"/>
</dbReference>
<dbReference type="PANTHER" id="PTHR35333:SF3">
    <property type="entry name" value="BETA-LACTAMASE-TYPE TRANSPEPTIDASE FOLD CONTAINING PROTEIN"/>
    <property type="match status" value="1"/>
</dbReference>
<dbReference type="GO" id="GO:0030655">
    <property type="term" value="P:beta-lactam antibiotic catabolic process"/>
    <property type="evidence" value="ECO:0007669"/>
    <property type="project" value="InterPro"/>
</dbReference>
<protein>
    <submittedName>
        <fullName evidence="3">Serine hydrolase</fullName>
    </submittedName>
</protein>
<feature type="region of interest" description="Disordered" evidence="1">
    <location>
        <begin position="311"/>
        <end position="352"/>
    </location>
</feature>
<evidence type="ECO:0000313" key="4">
    <source>
        <dbReference type="Proteomes" id="UP001146670"/>
    </source>
</evidence>
<dbReference type="SUPFAM" id="SSF56601">
    <property type="entry name" value="beta-lactamase/transpeptidase-like"/>
    <property type="match status" value="1"/>
</dbReference>
<name>A0A9X3JGE5_9LACT</name>
<sequence length="352" mass="38632">MTMSRRKKRIIKTGMAVSALLILAGIIFGISKLFANDEQDSSGLGDETIEVRSLEMADTAVAEQGEVAQEVQALLNQYQGQPVRVYYQSLEDGSYAELNADDMVYGASAPKVILVAYTQELVARGDLSWDDTFTYTPEVHDYPQSFGSIGSGTLQNEDLTNGSFTLLDITQRTMENSDNIGADMLLHYVAYPNKDDFDQFVQNVYGVSEYNVYITARELAQATLYLYGQEERQGMLAMDQTDYDGTKLDVAQGNVFQKIGAYWPYYNHTTGFVIGEKPYLLTILTDYWSDAEIEVLVSEIDDIVVNGATAEEAAVDGEEASSENQPAASGTSEGNQGSNANDQDPSTTPAVQ</sequence>
<accession>A0A9X3JGE5</accession>
<proteinExistence type="predicted"/>
<feature type="compositionally biased region" description="Polar residues" evidence="1">
    <location>
        <begin position="322"/>
        <end position="352"/>
    </location>
</feature>
<keyword evidence="3" id="KW-0378">Hydrolase</keyword>
<feature type="domain" description="Beta-lactamase class A catalytic" evidence="2">
    <location>
        <begin position="85"/>
        <end position="285"/>
    </location>
</feature>
<dbReference type="GO" id="GO:0046677">
    <property type="term" value="P:response to antibiotic"/>
    <property type="evidence" value="ECO:0007669"/>
    <property type="project" value="InterPro"/>
</dbReference>
<reference evidence="3" key="1">
    <citation type="submission" date="2022-12" db="EMBL/GenBank/DDBJ databases">
        <title>Description and comparative metabolic analysis of Aerococcus sp. nov., isolated from the feces of a pig.</title>
        <authorList>
            <person name="Chang Y.-H."/>
        </authorList>
    </citation>
    <scope>NUCLEOTIDE SEQUENCE</scope>
    <source>
        <strain evidence="3">YH-aer222</strain>
    </source>
</reference>
<keyword evidence="4" id="KW-1185">Reference proteome</keyword>
<evidence type="ECO:0000313" key="3">
    <source>
        <dbReference type="EMBL" id="MCZ0725444.1"/>
    </source>
</evidence>
<evidence type="ECO:0000259" key="2">
    <source>
        <dbReference type="Pfam" id="PF13354"/>
    </source>
</evidence>
<gene>
    <name evidence="3" type="ORF">OW157_02540</name>
</gene>
<dbReference type="InterPro" id="IPR045155">
    <property type="entry name" value="Beta-lactam_cat"/>
</dbReference>
<dbReference type="Proteomes" id="UP001146670">
    <property type="component" value="Unassembled WGS sequence"/>
</dbReference>
<dbReference type="AlphaFoldDB" id="A0A9X3JGE5"/>
<dbReference type="GO" id="GO:0008800">
    <property type="term" value="F:beta-lactamase activity"/>
    <property type="evidence" value="ECO:0007669"/>
    <property type="project" value="InterPro"/>
</dbReference>
<dbReference type="Gene3D" id="3.40.710.10">
    <property type="entry name" value="DD-peptidase/beta-lactamase superfamily"/>
    <property type="match status" value="1"/>
</dbReference>
<dbReference type="EMBL" id="JAPRFR010000001">
    <property type="protein sequence ID" value="MCZ0725444.1"/>
    <property type="molecule type" value="Genomic_DNA"/>
</dbReference>
<dbReference type="PANTHER" id="PTHR35333">
    <property type="entry name" value="BETA-LACTAMASE"/>
    <property type="match status" value="1"/>
</dbReference>